<proteinExistence type="predicted"/>
<accession>A0A8X6KL88</accession>
<name>A0A8X6KL88_TRICU</name>
<gene>
    <name evidence="2" type="ORF">TNCT_622181</name>
</gene>
<evidence type="ECO:0000313" key="2">
    <source>
        <dbReference type="EMBL" id="GFQ77464.1"/>
    </source>
</evidence>
<dbReference type="AlphaFoldDB" id="A0A8X6KL88"/>
<protein>
    <submittedName>
        <fullName evidence="2">Uncharacterized protein</fullName>
    </submittedName>
</protein>
<reference evidence="2" key="1">
    <citation type="submission" date="2020-07" db="EMBL/GenBank/DDBJ databases">
        <title>Multicomponent nature underlies the extraordinary mechanical properties of spider dragline silk.</title>
        <authorList>
            <person name="Kono N."/>
            <person name="Nakamura H."/>
            <person name="Mori M."/>
            <person name="Yoshida Y."/>
            <person name="Ohtoshi R."/>
            <person name="Malay A.D."/>
            <person name="Moran D.A.P."/>
            <person name="Tomita M."/>
            <person name="Numata K."/>
            <person name="Arakawa K."/>
        </authorList>
    </citation>
    <scope>NUCLEOTIDE SEQUENCE</scope>
</reference>
<dbReference type="EMBL" id="BMAO01021797">
    <property type="protein sequence ID" value="GFQ77464.1"/>
    <property type="molecule type" value="Genomic_DNA"/>
</dbReference>
<evidence type="ECO:0000313" key="3">
    <source>
        <dbReference type="Proteomes" id="UP000887116"/>
    </source>
</evidence>
<feature type="compositionally biased region" description="Low complexity" evidence="1">
    <location>
        <begin position="122"/>
        <end position="133"/>
    </location>
</feature>
<dbReference type="Proteomes" id="UP000887116">
    <property type="component" value="Unassembled WGS sequence"/>
</dbReference>
<comment type="caution">
    <text evidence="2">The sequence shown here is derived from an EMBL/GenBank/DDBJ whole genome shotgun (WGS) entry which is preliminary data.</text>
</comment>
<organism evidence="2 3">
    <name type="scientific">Trichonephila clavata</name>
    <name type="common">Joro spider</name>
    <name type="synonym">Nephila clavata</name>
    <dbReference type="NCBI Taxonomy" id="2740835"/>
    <lineage>
        <taxon>Eukaryota</taxon>
        <taxon>Metazoa</taxon>
        <taxon>Ecdysozoa</taxon>
        <taxon>Arthropoda</taxon>
        <taxon>Chelicerata</taxon>
        <taxon>Arachnida</taxon>
        <taxon>Araneae</taxon>
        <taxon>Araneomorphae</taxon>
        <taxon>Entelegynae</taxon>
        <taxon>Araneoidea</taxon>
        <taxon>Nephilidae</taxon>
        <taxon>Trichonephila</taxon>
    </lineage>
</organism>
<evidence type="ECO:0000256" key="1">
    <source>
        <dbReference type="SAM" id="MobiDB-lite"/>
    </source>
</evidence>
<sequence>MDFDSDSSHSDATSPTSLYPPSLDDLYDKLKNAKGSLEILTVCSFLDCKINDLPTYVFSDDAERNQYGTDMYSILNEARSLYRVTKLKGREEDDNIFRNWGFSSEKDGSLDFKTVSRKIRIKSSSPPSDASSAKKQRTDQPTCQNKYSSLNVEDPRKMKINLAPITLTWNKPMIPPEPQLLCNTSGLLLLLQSTT</sequence>
<feature type="region of interest" description="Disordered" evidence="1">
    <location>
        <begin position="121"/>
        <end position="150"/>
    </location>
</feature>
<keyword evidence="3" id="KW-1185">Reference proteome</keyword>
<feature type="compositionally biased region" description="Polar residues" evidence="1">
    <location>
        <begin position="139"/>
        <end position="150"/>
    </location>
</feature>